<evidence type="ECO:0000256" key="2">
    <source>
        <dbReference type="SAM" id="SignalP"/>
    </source>
</evidence>
<feature type="region of interest" description="Disordered" evidence="1">
    <location>
        <begin position="230"/>
        <end position="254"/>
    </location>
</feature>
<proteinExistence type="predicted"/>
<feature type="chain" id="PRO_5012766935" evidence="2">
    <location>
        <begin position="20"/>
        <end position="458"/>
    </location>
</feature>
<keyword evidence="2" id="KW-0732">Signal</keyword>
<feature type="region of interest" description="Disordered" evidence="1">
    <location>
        <begin position="106"/>
        <end position="154"/>
    </location>
</feature>
<organism evidence="3 4">
    <name type="scientific">Amanita thiersii Skay4041</name>
    <dbReference type="NCBI Taxonomy" id="703135"/>
    <lineage>
        <taxon>Eukaryota</taxon>
        <taxon>Fungi</taxon>
        <taxon>Dikarya</taxon>
        <taxon>Basidiomycota</taxon>
        <taxon>Agaricomycotina</taxon>
        <taxon>Agaricomycetes</taxon>
        <taxon>Agaricomycetidae</taxon>
        <taxon>Agaricales</taxon>
        <taxon>Pluteineae</taxon>
        <taxon>Amanitaceae</taxon>
        <taxon>Amanita</taxon>
    </lineage>
</organism>
<accession>A0A2A9NPC6</accession>
<dbReference type="AlphaFoldDB" id="A0A2A9NPC6"/>
<feature type="region of interest" description="Disordered" evidence="1">
    <location>
        <begin position="168"/>
        <end position="214"/>
    </location>
</feature>
<feature type="compositionally biased region" description="Basic residues" evidence="1">
    <location>
        <begin position="288"/>
        <end position="298"/>
    </location>
</feature>
<protein>
    <submittedName>
        <fullName evidence="3">Uncharacterized protein</fullName>
    </submittedName>
</protein>
<feature type="compositionally biased region" description="Basic residues" evidence="1">
    <location>
        <begin position="172"/>
        <end position="188"/>
    </location>
</feature>
<feature type="signal peptide" evidence="2">
    <location>
        <begin position="1"/>
        <end position="19"/>
    </location>
</feature>
<feature type="compositionally biased region" description="Polar residues" evidence="1">
    <location>
        <begin position="193"/>
        <end position="207"/>
    </location>
</feature>
<gene>
    <name evidence="3" type="ORF">AMATHDRAFT_48636</name>
</gene>
<evidence type="ECO:0000313" key="4">
    <source>
        <dbReference type="Proteomes" id="UP000242287"/>
    </source>
</evidence>
<feature type="region of interest" description="Disordered" evidence="1">
    <location>
        <begin position="286"/>
        <end position="312"/>
    </location>
</feature>
<reference evidence="3 4" key="1">
    <citation type="submission" date="2014-02" db="EMBL/GenBank/DDBJ databases">
        <title>Transposable element dynamics among asymbiotic and ectomycorrhizal Amanita fungi.</title>
        <authorList>
            <consortium name="DOE Joint Genome Institute"/>
            <person name="Hess J."/>
            <person name="Skrede I."/>
            <person name="Wolfe B."/>
            <person name="LaButti K."/>
            <person name="Ohm R.A."/>
            <person name="Grigoriev I.V."/>
            <person name="Pringle A."/>
        </authorList>
    </citation>
    <scope>NUCLEOTIDE SEQUENCE [LARGE SCALE GENOMIC DNA]</scope>
    <source>
        <strain evidence="3 4">SKay4041</strain>
    </source>
</reference>
<evidence type="ECO:0000313" key="3">
    <source>
        <dbReference type="EMBL" id="PFH49533.1"/>
    </source>
</evidence>
<evidence type="ECO:0000256" key="1">
    <source>
        <dbReference type="SAM" id="MobiDB-lite"/>
    </source>
</evidence>
<dbReference type="EMBL" id="KZ302026">
    <property type="protein sequence ID" value="PFH49533.1"/>
    <property type="molecule type" value="Genomic_DNA"/>
</dbReference>
<feature type="compositionally biased region" description="Basic residues" evidence="1">
    <location>
        <begin position="230"/>
        <end position="249"/>
    </location>
</feature>
<keyword evidence="4" id="KW-1185">Reference proteome</keyword>
<sequence length="458" mass="50611">MQIKPAFVVLALTAAPALAYPAAIKPASDGAPEARDLASVNPTDLEARKFNFGKILRGAAKVGKIGAALLLRDELKARGIVDEEELELATREFEEAFEAHGILEARDQKNHHKKHHKKGGHRKQKHPVAATSATANEATADEPTTTGQQTTNQPRDFDAMEELEAREVGHHGGQRRKGLRKGHGHQFGHHTAVSESATDGSHDQAMNNGPRDFDDFEEFEARDLEVRGDHMKKHKGKGRRKGKHMKGSKHANNANVVANSGVAEEKAAHDADNTGSLETRAFEEQHEQHRHSNRKGRKAGFTGPHTHGHGRKFDLVSYKDASTDYQLQGHATEDEANNHQPRDFEEVDELEARDFEEFDEIEARDFEEFDELEARELDTRAAKKKAKANHSHGHPTLKKIAGESFDIWLVILVDDSYARTLSFSGVAGSLAGEFAHSALHHFGFRDVNAAAESLDALD</sequence>
<dbReference type="Proteomes" id="UP000242287">
    <property type="component" value="Unassembled WGS sequence"/>
</dbReference>
<feature type="compositionally biased region" description="Basic residues" evidence="1">
    <location>
        <begin position="109"/>
        <end position="126"/>
    </location>
</feature>
<feature type="compositionally biased region" description="Low complexity" evidence="1">
    <location>
        <begin position="129"/>
        <end position="153"/>
    </location>
</feature>
<name>A0A2A9NPC6_9AGAR</name>